<dbReference type="SUPFAM" id="SSF47413">
    <property type="entry name" value="lambda repressor-like DNA-binding domains"/>
    <property type="match status" value="1"/>
</dbReference>
<dbReference type="InterPro" id="IPR010982">
    <property type="entry name" value="Lambda_DNA-bd_dom_sf"/>
</dbReference>
<dbReference type="InterPro" id="IPR001387">
    <property type="entry name" value="Cro/C1-type_HTH"/>
</dbReference>
<name>A0A1I4A9L3_9PSEU</name>
<dbReference type="Gene3D" id="1.10.260.40">
    <property type="entry name" value="lambda repressor-like DNA-binding domains"/>
    <property type="match status" value="1"/>
</dbReference>
<gene>
    <name evidence="2" type="ORF">SAMN05421835_12385</name>
</gene>
<reference evidence="2 3" key="1">
    <citation type="submission" date="2016-10" db="EMBL/GenBank/DDBJ databases">
        <authorList>
            <person name="de Groot N.N."/>
        </authorList>
    </citation>
    <scope>NUCLEOTIDE SEQUENCE [LARGE SCALE GENOMIC DNA]</scope>
    <source>
        <strain evidence="2 3">DSM 44468</strain>
    </source>
</reference>
<dbReference type="CDD" id="cd00093">
    <property type="entry name" value="HTH_XRE"/>
    <property type="match status" value="1"/>
</dbReference>
<protein>
    <submittedName>
        <fullName evidence="2">Helix-turn-helix domain-containing protein</fullName>
    </submittedName>
</protein>
<dbReference type="Proteomes" id="UP000199025">
    <property type="component" value="Unassembled WGS sequence"/>
</dbReference>
<accession>A0A1I4A9L3</accession>
<dbReference type="STRING" id="115433.SAMN05421835_12385"/>
<organism evidence="2 3">
    <name type="scientific">Amycolatopsis sacchari</name>
    <dbReference type="NCBI Taxonomy" id="115433"/>
    <lineage>
        <taxon>Bacteria</taxon>
        <taxon>Bacillati</taxon>
        <taxon>Actinomycetota</taxon>
        <taxon>Actinomycetes</taxon>
        <taxon>Pseudonocardiales</taxon>
        <taxon>Pseudonocardiaceae</taxon>
        <taxon>Amycolatopsis</taxon>
    </lineage>
</organism>
<proteinExistence type="predicted"/>
<dbReference type="EMBL" id="FORP01000023">
    <property type="protein sequence ID" value="SFK53078.1"/>
    <property type="molecule type" value="Genomic_DNA"/>
</dbReference>
<feature type="domain" description="HTH cro/C1-type" evidence="1">
    <location>
        <begin position="21"/>
        <end position="75"/>
    </location>
</feature>
<dbReference type="PROSITE" id="PS50943">
    <property type="entry name" value="HTH_CROC1"/>
    <property type="match status" value="1"/>
</dbReference>
<dbReference type="RefSeq" id="WP_091514021.1">
    <property type="nucleotide sequence ID" value="NZ_CBDQZW010000062.1"/>
</dbReference>
<dbReference type="Pfam" id="PF13560">
    <property type="entry name" value="HTH_31"/>
    <property type="match status" value="1"/>
</dbReference>
<dbReference type="GO" id="GO:0003677">
    <property type="term" value="F:DNA binding"/>
    <property type="evidence" value="ECO:0007669"/>
    <property type="project" value="InterPro"/>
</dbReference>
<evidence type="ECO:0000259" key="1">
    <source>
        <dbReference type="PROSITE" id="PS50943"/>
    </source>
</evidence>
<dbReference type="OrthoDB" id="9814553at2"/>
<keyword evidence="3" id="KW-1185">Reference proteome</keyword>
<evidence type="ECO:0000313" key="3">
    <source>
        <dbReference type="Proteomes" id="UP000199025"/>
    </source>
</evidence>
<evidence type="ECO:0000313" key="2">
    <source>
        <dbReference type="EMBL" id="SFK53078.1"/>
    </source>
</evidence>
<dbReference type="SMART" id="SM00530">
    <property type="entry name" value="HTH_XRE"/>
    <property type="match status" value="1"/>
</dbReference>
<dbReference type="AlphaFoldDB" id="A0A1I4A9L3"/>
<sequence>MSQLLRYWHARPALRELGHRVHQRRKALGLSRRQLAQRSDVWSPQVWLLERGLKSGPVEKLVLVATALELDSSELVRGLGLRRLPRRQPPAPEARED</sequence>